<evidence type="ECO:0000256" key="8">
    <source>
        <dbReference type="ARBA" id="ARBA00022748"/>
    </source>
</evidence>
<evidence type="ECO:0000256" key="1">
    <source>
        <dbReference type="ARBA" id="ARBA00010342"/>
    </source>
</evidence>
<dbReference type="PROSITE" id="PS51027">
    <property type="entry name" value="INTEGRASE_DBD"/>
    <property type="match status" value="1"/>
</dbReference>
<dbReference type="FunFam" id="1.10.8.640:FF:000001">
    <property type="entry name" value="Cytochrome c-type biogenesis protein"/>
    <property type="match status" value="1"/>
</dbReference>
<dbReference type="Pfam" id="PF03918">
    <property type="entry name" value="CcmH"/>
    <property type="match status" value="1"/>
</dbReference>
<gene>
    <name evidence="17" type="ORF">DD235_15625</name>
</gene>
<feature type="chain" id="PRO_5015796460" description="Cytochrome c-type biogenesis protein" evidence="14">
    <location>
        <begin position="31"/>
        <end position="185"/>
    </location>
</feature>
<keyword evidence="7 14" id="KW-0732">Signal</keyword>
<feature type="compositionally biased region" description="Basic and acidic residues" evidence="15">
    <location>
        <begin position="174"/>
        <end position="185"/>
    </location>
</feature>
<evidence type="ECO:0000256" key="14">
    <source>
        <dbReference type="RuleBase" id="RU364112"/>
    </source>
</evidence>
<evidence type="ECO:0000256" key="7">
    <source>
        <dbReference type="ARBA" id="ARBA00022729"/>
    </source>
</evidence>
<keyword evidence="14" id="KW-0812">Transmembrane</keyword>
<keyword evidence="10" id="KW-0378">Hydrolase</keyword>
<keyword evidence="2 14" id="KW-0349">Heme</keyword>
<keyword evidence="8" id="KW-0201">Cytochrome c-type biogenesis</keyword>
<evidence type="ECO:0000256" key="2">
    <source>
        <dbReference type="ARBA" id="ARBA00022617"/>
    </source>
</evidence>
<comment type="function">
    <text evidence="14">Possible subunit of a heme lyase.</text>
</comment>
<comment type="similarity">
    <text evidence="1 14">Belongs to the CcmH/CycL/Ccl2/NrfF family.</text>
</comment>
<evidence type="ECO:0000256" key="5">
    <source>
        <dbReference type="ARBA" id="ARBA00022722"/>
    </source>
</evidence>
<dbReference type="GO" id="GO:0015074">
    <property type="term" value="P:DNA integration"/>
    <property type="evidence" value="ECO:0007669"/>
    <property type="project" value="UniProtKB-KW"/>
</dbReference>
<keyword evidence="3" id="KW-0808">Transferase</keyword>
<organism evidence="17 18">
    <name type="scientific">Corticimicrobacter populi</name>
    <dbReference type="NCBI Taxonomy" id="2175229"/>
    <lineage>
        <taxon>Bacteria</taxon>
        <taxon>Pseudomonadati</taxon>
        <taxon>Pseudomonadota</taxon>
        <taxon>Betaproteobacteria</taxon>
        <taxon>Burkholderiales</taxon>
        <taxon>Alcaligenaceae</taxon>
        <taxon>Corticimicrobacter</taxon>
    </lineage>
</organism>
<dbReference type="GO" id="GO:0016779">
    <property type="term" value="F:nucleotidyltransferase activity"/>
    <property type="evidence" value="ECO:0007669"/>
    <property type="project" value="UniProtKB-KW"/>
</dbReference>
<evidence type="ECO:0000256" key="6">
    <source>
        <dbReference type="ARBA" id="ARBA00022723"/>
    </source>
</evidence>
<dbReference type="CDD" id="cd16378">
    <property type="entry name" value="CcmH_N"/>
    <property type="match status" value="1"/>
</dbReference>
<dbReference type="GO" id="GO:0016787">
    <property type="term" value="F:hydrolase activity"/>
    <property type="evidence" value="ECO:0007669"/>
    <property type="project" value="UniProtKB-KW"/>
</dbReference>
<comment type="caution">
    <text evidence="17">The sequence shown here is derived from an EMBL/GenBank/DDBJ whole genome shotgun (WGS) entry which is preliminary data.</text>
</comment>
<keyword evidence="11" id="KW-0229">DNA integration</keyword>
<dbReference type="GO" id="GO:0046872">
    <property type="term" value="F:metal ion binding"/>
    <property type="evidence" value="ECO:0007669"/>
    <property type="project" value="UniProtKB-KW"/>
</dbReference>
<proteinExistence type="inferred from homology"/>
<dbReference type="GO" id="GO:0005886">
    <property type="term" value="C:plasma membrane"/>
    <property type="evidence" value="ECO:0007669"/>
    <property type="project" value="TreeGrafter"/>
</dbReference>
<dbReference type="InterPro" id="IPR038297">
    <property type="entry name" value="CcmH/CycL/NrfF/Ccl2_sf"/>
</dbReference>
<evidence type="ECO:0000256" key="9">
    <source>
        <dbReference type="ARBA" id="ARBA00022759"/>
    </source>
</evidence>
<dbReference type="GO" id="GO:0003677">
    <property type="term" value="F:DNA binding"/>
    <property type="evidence" value="ECO:0007669"/>
    <property type="project" value="UniProtKB-KW"/>
</dbReference>
<keyword evidence="9" id="KW-0255">Endonuclease</keyword>
<feature type="signal peptide" evidence="14">
    <location>
        <begin position="1"/>
        <end position="30"/>
    </location>
</feature>
<dbReference type="PANTHER" id="PTHR47870">
    <property type="entry name" value="CYTOCHROME C-TYPE BIOGENESIS PROTEIN CCMH"/>
    <property type="match status" value="1"/>
</dbReference>
<evidence type="ECO:0000256" key="12">
    <source>
        <dbReference type="ARBA" id="ARBA00023004"/>
    </source>
</evidence>
<evidence type="ECO:0000256" key="4">
    <source>
        <dbReference type="ARBA" id="ARBA00022695"/>
    </source>
</evidence>
<name>A0A2V1K0B9_9BURK</name>
<keyword evidence="13" id="KW-0238">DNA-binding</keyword>
<keyword evidence="6 14" id="KW-0479">Metal-binding</keyword>
<keyword evidence="4" id="KW-0548">Nucleotidyltransferase</keyword>
<dbReference type="EMBL" id="QETA01000008">
    <property type="protein sequence ID" value="PWF21242.1"/>
    <property type="molecule type" value="Genomic_DNA"/>
</dbReference>
<evidence type="ECO:0000256" key="10">
    <source>
        <dbReference type="ARBA" id="ARBA00022801"/>
    </source>
</evidence>
<reference evidence="18" key="1">
    <citation type="submission" date="2018-05" db="EMBL/GenBank/DDBJ databases">
        <authorList>
            <person name="Li Y."/>
        </authorList>
    </citation>
    <scope>NUCLEOTIDE SEQUENCE [LARGE SCALE GENOMIC DNA]</scope>
    <source>
        <strain evidence="18">3d-2-2</strain>
    </source>
</reference>
<protein>
    <recommendedName>
        <fullName evidence="14">Cytochrome c-type biogenesis protein</fullName>
    </recommendedName>
</protein>
<evidence type="ECO:0000259" key="16">
    <source>
        <dbReference type="PROSITE" id="PS51027"/>
    </source>
</evidence>
<keyword evidence="5" id="KW-0540">Nuclease</keyword>
<keyword evidence="12 14" id="KW-0408">Iron</keyword>
<feature type="region of interest" description="Disordered" evidence="15">
    <location>
        <begin position="160"/>
        <end position="185"/>
    </location>
</feature>
<dbReference type="Gene3D" id="1.10.8.640">
    <property type="entry name" value="Cytochrome C biogenesis protein"/>
    <property type="match status" value="1"/>
</dbReference>
<sequence length="185" mass="20264">MRASGIMRYGVCALLALVFALAGMNALAQAAPAVSRETAELENQVQRIAYTLRCLVCQNQSIAESNAPLALDLREQVREQLIQGRSEAEITNYMVERYGDFVLYRPPLRVATLGLWLGPFVLLLAGAGWLVVRLRKRARQARTVLTPVQRQQARALLDGLDDSGSGVMAPEDDPAGKQDQERAGS</sequence>
<dbReference type="InterPro" id="IPR051263">
    <property type="entry name" value="C-type_cytochrome_biogenesis"/>
</dbReference>
<accession>A0A2V1K0B9</accession>
<keyword evidence="14" id="KW-0472">Membrane</keyword>
<evidence type="ECO:0000256" key="13">
    <source>
        <dbReference type="ARBA" id="ARBA00023125"/>
    </source>
</evidence>
<dbReference type="Proteomes" id="UP000245212">
    <property type="component" value="Unassembled WGS sequence"/>
</dbReference>
<evidence type="ECO:0000313" key="18">
    <source>
        <dbReference type="Proteomes" id="UP000245212"/>
    </source>
</evidence>
<dbReference type="GO" id="GO:0004519">
    <property type="term" value="F:endonuclease activity"/>
    <property type="evidence" value="ECO:0007669"/>
    <property type="project" value="UniProtKB-KW"/>
</dbReference>
<evidence type="ECO:0000256" key="3">
    <source>
        <dbReference type="ARBA" id="ARBA00022679"/>
    </source>
</evidence>
<evidence type="ECO:0000313" key="17">
    <source>
        <dbReference type="EMBL" id="PWF21242.1"/>
    </source>
</evidence>
<feature type="domain" description="Integrase-type" evidence="16">
    <location>
        <begin position="100"/>
        <end position="158"/>
    </location>
</feature>
<dbReference type="AlphaFoldDB" id="A0A2V1K0B9"/>
<evidence type="ECO:0000256" key="15">
    <source>
        <dbReference type="SAM" id="MobiDB-lite"/>
    </source>
</evidence>
<feature type="transmembrane region" description="Helical" evidence="14">
    <location>
        <begin position="113"/>
        <end position="132"/>
    </location>
</feature>
<keyword evidence="18" id="KW-1185">Reference proteome</keyword>
<evidence type="ECO:0000256" key="11">
    <source>
        <dbReference type="ARBA" id="ARBA00022908"/>
    </source>
</evidence>
<dbReference type="PANTHER" id="PTHR47870:SF1">
    <property type="entry name" value="CYTOCHROME C-TYPE BIOGENESIS PROTEIN CCMH"/>
    <property type="match status" value="1"/>
</dbReference>
<dbReference type="InterPro" id="IPR005616">
    <property type="entry name" value="CcmH/CycL/Ccl2/NrfF_N"/>
</dbReference>
<keyword evidence="14" id="KW-1133">Transmembrane helix</keyword>
<dbReference type="InterPro" id="IPR001037">
    <property type="entry name" value="Integrase_C_retrovir"/>
</dbReference>
<dbReference type="GO" id="GO:0017004">
    <property type="term" value="P:cytochrome complex assembly"/>
    <property type="evidence" value="ECO:0007669"/>
    <property type="project" value="UniProtKB-KW"/>
</dbReference>